<dbReference type="PROSITE" id="PS50404">
    <property type="entry name" value="GST_NTER"/>
    <property type="match status" value="1"/>
</dbReference>
<organism evidence="3 4">
    <name type="scientific">Corticibacter populi</name>
    <dbReference type="NCBI Taxonomy" id="1550736"/>
    <lineage>
        <taxon>Bacteria</taxon>
        <taxon>Pseudomonadati</taxon>
        <taxon>Pseudomonadota</taxon>
        <taxon>Betaproteobacteria</taxon>
        <taxon>Burkholderiales</taxon>
        <taxon>Comamonadaceae</taxon>
        <taxon>Corticibacter</taxon>
    </lineage>
</organism>
<dbReference type="PANTHER" id="PTHR43968:SF6">
    <property type="entry name" value="GLUTATHIONE S-TRANSFERASE OMEGA"/>
    <property type="match status" value="1"/>
</dbReference>
<name>A0A3M6QSF5_9BURK</name>
<dbReference type="RefSeq" id="WP_122229758.1">
    <property type="nucleotide sequence ID" value="NZ_RDQO01000003.1"/>
</dbReference>
<dbReference type="AlphaFoldDB" id="A0A3M6QSF5"/>
<dbReference type="InterPro" id="IPR050983">
    <property type="entry name" value="GST_Omega/HSP26"/>
</dbReference>
<dbReference type="SFLD" id="SFLDS00019">
    <property type="entry name" value="Glutathione_Transferase_(cytos"/>
    <property type="match status" value="1"/>
</dbReference>
<dbReference type="Proteomes" id="UP000278006">
    <property type="component" value="Unassembled WGS sequence"/>
</dbReference>
<dbReference type="InterPro" id="IPR004045">
    <property type="entry name" value="Glutathione_S-Trfase_N"/>
</dbReference>
<protein>
    <submittedName>
        <fullName evidence="3">Glutathione S-transferase</fullName>
    </submittedName>
</protein>
<reference evidence="3 4" key="1">
    <citation type="submission" date="2018-10" db="EMBL/GenBank/DDBJ databases">
        <title>Draft genome of Cortibacter populi DSM10536.</title>
        <authorList>
            <person name="Bernier A.-M."/>
            <person name="Bernard K."/>
        </authorList>
    </citation>
    <scope>NUCLEOTIDE SEQUENCE [LARGE SCALE GENOMIC DNA]</scope>
    <source>
        <strain evidence="3 4">DSM 105136</strain>
    </source>
</reference>
<accession>A0A3M6QSF5</accession>
<dbReference type="SUPFAM" id="SSF47616">
    <property type="entry name" value="GST C-terminal domain-like"/>
    <property type="match status" value="1"/>
</dbReference>
<keyword evidence="3" id="KW-0808">Transferase</keyword>
<feature type="domain" description="GST C-terminal" evidence="2">
    <location>
        <begin position="80"/>
        <end position="212"/>
    </location>
</feature>
<dbReference type="InterPro" id="IPR040079">
    <property type="entry name" value="Glutathione_S-Trfase"/>
</dbReference>
<dbReference type="SUPFAM" id="SSF52833">
    <property type="entry name" value="Thioredoxin-like"/>
    <property type="match status" value="1"/>
</dbReference>
<dbReference type="GO" id="GO:0005737">
    <property type="term" value="C:cytoplasm"/>
    <property type="evidence" value="ECO:0007669"/>
    <property type="project" value="TreeGrafter"/>
</dbReference>
<evidence type="ECO:0000313" key="4">
    <source>
        <dbReference type="Proteomes" id="UP000278006"/>
    </source>
</evidence>
<comment type="caution">
    <text evidence="3">The sequence shown here is derived from an EMBL/GenBank/DDBJ whole genome shotgun (WGS) entry which is preliminary data.</text>
</comment>
<dbReference type="Gene3D" id="1.20.1050.10">
    <property type="match status" value="1"/>
</dbReference>
<evidence type="ECO:0000259" key="1">
    <source>
        <dbReference type="PROSITE" id="PS50404"/>
    </source>
</evidence>
<keyword evidence="4" id="KW-1185">Reference proteome</keyword>
<gene>
    <name evidence="3" type="ORF">D8I35_12635</name>
</gene>
<dbReference type="InterPro" id="IPR036249">
    <property type="entry name" value="Thioredoxin-like_sf"/>
</dbReference>
<proteinExistence type="predicted"/>
<evidence type="ECO:0000313" key="3">
    <source>
        <dbReference type="EMBL" id="RMX05977.1"/>
    </source>
</evidence>
<feature type="domain" description="GST N-terminal" evidence="1">
    <location>
        <begin position="1"/>
        <end position="75"/>
    </location>
</feature>
<dbReference type="OrthoDB" id="5242791at2"/>
<dbReference type="Pfam" id="PF13417">
    <property type="entry name" value="GST_N_3"/>
    <property type="match status" value="1"/>
</dbReference>
<sequence>MLTLCGFSASNYYNKVKLALLEKGLPFDERLAWIGATDPAASPLGKVPYLLTEDGPISESTVILEYIEQRYPDNPLVPADPYAAAKVRELVRYIELHLELVARNLFPEAFFGGRISPSLKDKLLPQLEKNVAAFATLPRFDPYIAGAHFTLADCAAVVHLPLVSAATKIIYGRDLLATLPLRSYLARMAERPHVQKVNADRKTNTEQLMARAKAAASVTATAATDGR</sequence>
<dbReference type="InterPro" id="IPR010987">
    <property type="entry name" value="Glutathione-S-Trfase_C-like"/>
</dbReference>
<dbReference type="CDD" id="cd00570">
    <property type="entry name" value="GST_N_family"/>
    <property type="match status" value="1"/>
</dbReference>
<dbReference type="Gene3D" id="3.40.30.10">
    <property type="entry name" value="Glutaredoxin"/>
    <property type="match status" value="1"/>
</dbReference>
<dbReference type="PROSITE" id="PS50405">
    <property type="entry name" value="GST_CTER"/>
    <property type="match status" value="1"/>
</dbReference>
<dbReference type="PANTHER" id="PTHR43968">
    <property type="match status" value="1"/>
</dbReference>
<dbReference type="InterPro" id="IPR036282">
    <property type="entry name" value="Glutathione-S-Trfase_C_sf"/>
</dbReference>
<dbReference type="EMBL" id="RDQO01000003">
    <property type="protein sequence ID" value="RMX05977.1"/>
    <property type="molecule type" value="Genomic_DNA"/>
</dbReference>
<dbReference type="GO" id="GO:0016740">
    <property type="term" value="F:transferase activity"/>
    <property type="evidence" value="ECO:0007669"/>
    <property type="project" value="UniProtKB-KW"/>
</dbReference>
<evidence type="ECO:0000259" key="2">
    <source>
        <dbReference type="PROSITE" id="PS50405"/>
    </source>
</evidence>